<dbReference type="EMBL" id="GBRH01240750">
    <property type="protein sequence ID" value="JAD57145.1"/>
    <property type="molecule type" value="Transcribed_RNA"/>
</dbReference>
<proteinExistence type="predicted"/>
<sequence length="15" mass="1750">MSNFCWVRSAGCLIY</sequence>
<evidence type="ECO:0000313" key="1">
    <source>
        <dbReference type="EMBL" id="JAD57145.1"/>
    </source>
</evidence>
<organism evidence="1">
    <name type="scientific">Arundo donax</name>
    <name type="common">Giant reed</name>
    <name type="synonym">Donax arundinaceus</name>
    <dbReference type="NCBI Taxonomy" id="35708"/>
    <lineage>
        <taxon>Eukaryota</taxon>
        <taxon>Viridiplantae</taxon>
        <taxon>Streptophyta</taxon>
        <taxon>Embryophyta</taxon>
        <taxon>Tracheophyta</taxon>
        <taxon>Spermatophyta</taxon>
        <taxon>Magnoliopsida</taxon>
        <taxon>Liliopsida</taxon>
        <taxon>Poales</taxon>
        <taxon>Poaceae</taxon>
        <taxon>PACMAD clade</taxon>
        <taxon>Arundinoideae</taxon>
        <taxon>Arundineae</taxon>
        <taxon>Arundo</taxon>
    </lineage>
</organism>
<reference evidence="1" key="2">
    <citation type="journal article" date="2015" name="Data Brief">
        <title>Shoot transcriptome of the giant reed, Arundo donax.</title>
        <authorList>
            <person name="Barrero R.A."/>
            <person name="Guerrero F.D."/>
            <person name="Moolhuijzen P."/>
            <person name="Goolsby J.A."/>
            <person name="Tidwell J."/>
            <person name="Bellgard S.E."/>
            <person name="Bellgard M.I."/>
        </authorList>
    </citation>
    <scope>NUCLEOTIDE SEQUENCE</scope>
    <source>
        <tissue evidence="1">Shoot tissue taken approximately 20 cm above the soil surface</tissue>
    </source>
</reference>
<reference evidence="1" key="1">
    <citation type="submission" date="2014-09" db="EMBL/GenBank/DDBJ databases">
        <authorList>
            <person name="Magalhaes I.L.F."/>
            <person name="Oliveira U."/>
            <person name="Santos F.R."/>
            <person name="Vidigal T.H.D.A."/>
            <person name="Brescovit A.D."/>
            <person name="Santos A.J."/>
        </authorList>
    </citation>
    <scope>NUCLEOTIDE SEQUENCE</scope>
    <source>
        <tissue evidence="1">Shoot tissue taken approximately 20 cm above the soil surface</tissue>
    </source>
</reference>
<name>A0A0A9B7J3_ARUDO</name>
<protein>
    <submittedName>
        <fullName evidence="1">Uncharacterized protein</fullName>
    </submittedName>
</protein>
<accession>A0A0A9B7J3</accession>